<name>A0A975BMT7_9BACT</name>
<protein>
    <submittedName>
        <fullName evidence="1">Uncharacterized protein</fullName>
    </submittedName>
</protein>
<dbReference type="KEGG" id="dmm:dnm_041080"/>
<reference evidence="1" key="1">
    <citation type="journal article" date="2021" name="Microb. Physiol.">
        <title>Proteogenomic Insights into the Physiology of Marine, Sulfate-Reducing, Filamentous Desulfonema limicola and Desulfonema magnum.</title>
        <authorList>
            <person name="Schnaars V."/>
            <person name="Wohlbrand L."/>
            <person name="Scheve S."/>
            <person name="Hinrichs C."/>
            <person name="Reinhardt R."/>
            <person name="Rabus R."/>
        </authorList>
    </citation>
    <scope>NUCLEOTIDE SEQUENCE</scope>
    <source>
        <strain evidence="1">4be13</strain>
    </source>
</reference>
<evidence type="ECO:0000313" key="1">
    <source>
        <dbReference type="EMBL" id="QTA88068.1"/>
    </source>
</evidence>
<sequence length="48" mass="5625">MPIFSVDVIIIFFLLKKREDKSDPEFYICLEKKPGVFPGIMLFSSQEK</sequence>
<proteinExistence type="predicted"/>
<dbReference type="Proteomes" id="UP000663722">
    <property type="component" value="Chromosome"/>
</dbReference>
<accession>A0A975BMT7</accession>
<evidence type="ECO:0000313" key="2">
    <source>
        <dbReference type="Proteomes" id="UP000663722"/>
    </source>
</evidence>
<keyword evidence="2" id="KW-1185">Reference proteome</keyword>
<organism evidence="1 2">
    <name type="scientific">Desulfonema magnum</name>
    <dbReference type="NCBI Taxonomy" id="45655"/>
    <lineage>
        <taxon>Bacteria</taxon>
        <taxon>Pseudomonadati</taxon>
        <taxon>Thermodesulfobacteriota</taxon>
        <taxon>Desulfobacteria</taxon>
        <taxon>Desulfobacterales</taxon>
        <taxon>Desulfococcaceae</taxon>
        <taxon>Desulfonema</taxon>
    </lineage>
</organism>
<dbReference type="EMBL" id="CP061800">
    <property type="protein sequence ID" value="QTA88068.1"/>
    <property type="molecule type" value="Genomic_DNA"/>
</dbReference>
<gene>
    <name evidence="1" type="ORF">dnm_041080</name>
</gene>
<dbReference type="AlphaFoldDB" id="A0A975BMT7"/>